<gene>
    <name evidence="2" type="ORF">AHIS1636_28500</name>
</gene>
<accession>A0ABQ5MWS9</accession>
<comment type="caution">
    <text evidence="2">The sequence shown here is derived from an EMBL/GenBank/DDBJ whole genome shotgun (WGS) entry which is preliminary data.</text>
</comment>
<evidence type="ECO:0000256" key="1">
    <source>
        <dbReference type="SAM" id="MobiDB-lite"/>
    </source>
</evidence>
<protein>
    <submittedName>
        <fullName evidence="2">Uncharacterized protein</fullName>
    </submittedName>
</protein>
<evidence type="ECO:0000313" key="3">
    <source>
        <dbReference type="Proteomes" id="UP001209654"/>
    </source>
</evidence>
<evidence type="ECO:0000313" key="2">
    <source>
        <dbReference type="EMBL" id="GLB68408.1"/>
    </source>
</evidence>
<dbReference type="EMBL" id="BRVS01000017">
    <property type="protein sequence ID" value="GLB68408.1"/>
    <property type="molecule type" value="Genomic_DNA"/>
</dbReference>
<reference evidence="2 3" key="1">
    <citation type="journal article" date="2023" name="Int. J. Syst. Evol. Microbiol.">
        <title>Arthrobacter mangrovi sp. nov., an actinobacterium isolated from the rhizosphere of a mangrove.</title>
        <authorList>
            <person name="Hamada M."/>
            <person name="Saitou S."/>
            <person name="Enomoto N."/>
            <person name="Nanri K."/>
            <person name="Hidaka K."/>
            <person name="Miura T."/>
            <person name="Tamura T."/>
        </authorList>
    </citation>
    <scope>NUCLEOTIDE SEQUENCE [LARGE SCALE GENOMIC DNA]</scope>
    <source>
        <strain evidence="2 3">NBRC 112813</strain>
    </source>
</reference>
<sequence length="119" mass="12826">MDRDALAKLATRYAKRAEPVSLTLEELAFDHHPVTRVVPGVPVWAWIRFPCSAELAAGETFGWTSRAVQVCSTDGGIRRTTWVWASAVQRRSLPVGKTVLGDRTGHDSGTGPPGAADAQ</sequence>
<keyword evidence="3" id="KW-1185">Reference proteome</keyword>
<proteinExistence type="predicted"/>
<feature type="region of interest" description="Disordered" evidence="1">
    <location>
        <begin position="96"/>
        <end position="119"/>
    </location>
</feature>
<dbReference type="RefSeq" id="WP_264796506.1">
    <property type="nucleotide sequence ID" value="NZ_BRVS01000017.1"/>
</dbReference>
<dbReference type="Proteomes" id="UP001209654">
    <property type="component" value="Unassembled WGS sequence"/>
</dbReference>
<name>A0ABQ5MWS9_9MICC</name>
<organism evidence="2 3">
    <name type="scientific">Arthrobacter mangrovi</name>
    <dbReference type="NCBI Taxonomy" id="2966350"/>
    <lineage>
        <taxon>Bacteria</taxon>
        <taxon>Bacillati</taxon>
        <taxon>Actinomycetota</taxon>
        <taxon>Actinomycetes</taxon>
        <taxon>Micrococcales</taxon>
        <taxon>Micrococcaceae</taxon>
        <taxon>Arthrobacter</taxon>
    </lineage>
</organism>